<keyword evidence="2" id="KW-0472">Membrane</keyword>
<dbReference type="EMBL" id="CAJNYU010003925">
    <property type="protein sequence ID" value="CAF3712598.1"/>
    <property type="molecule type" value="Genomic_DNA"/>
</dbReference>
<feature type="compositionally biased region" description="Polar residues" evidence="1">
    <location>
        <begin position="193"/>
        <end position="209"/>
    </location>
</feature>
<sequence>MKQSDIIRIRCFSRPGLHSPRRDDASTIGSTLKSVIRGHMQPSMKIHCADNDELSQMPNDKREKDKHNKENPREIAVGKSNTYSSRIKANTVFTTNERPLTAHEYDSNQPTIHIPNSSIDPSTDIPYLYNASRRVNRKTKGAHHKHNTENPSEITTETSSTYSRRTELGAAFTTHVHQSATREYDSELPSIRVPNSSYGPSTGNASQYDTYREKKGDNRRYLGFYWCTCTPFYAILSIICFLLIGFAIAGLIVALVVQPNSSKTTTVSATTLSYFISNANMVTNGDGETGSCAINSEVVSPPGWNYNGNITQVYYNDSILIYGAPAFYGPGAATTDRGNCLLYGQATIIASMWQTINLTNYADSALIDTGTVKFNLSAWLGGVSNQNDSATVFLSFTDQANQTIGSMTSIGPVLDTDRGGLTVLIFRQTSGLVPVGARSTSLLVTFAWARGGYNNGIPPMVESFTLWRLSQIPNHKREKDKHNKEKPSEIAVEKSNAYSSKIKASGTFTTGEHQLTVHEYDSNPPKIHIPKSSMDPSTDITSAHNAARRVSRQKKDDHHKHNIENPSEIAVENSNTYSIGTKASGAFTTDERPLTAHELSNANMVINGNGEAGACAVYSEVSSPPGWMNSRNITQIYYNTTFLFNGAPTLSGTEAETTDRGSCFFYGYDASSVSIWQTINLTDYADTGLIDSGSINFNLSSWLGGVSGQEDGVVVSLTFADKNNQTIGNMSIIGPVSDADRGGQTILLFRQFTGIVPIGARTATVFVTFTRYFGTYLNGYADNIGVYLYQ</sequence>
<evidence type="ECO:0000256" key="1">
    <source>
        <dbReference type="SAM" id="MobiDB-lite"/>
    </source>
</evidence>
<feature type="region of interest" description="Disordered" evidence="1">
    <location>
        <begin position="49"/>
        <end position="75"/>
    </location>
</feature>
<feature type="compositionally biased region" description="Basic and acidic residues" evidence="1">
    <location>
        <begin position="59"/>
        <end position="73"/>
    </location>
</feature>
<feature type="compositionally biased region" description="Basic and acidic residues" evidence="1">
    <location>
        <begin position="475"/>
        <end position="492"/>
    </location>
</feature>
<protein>
    <submittedName>
        <fullName evidence="3">Uncharacterized protein</fullName>
    </submittedName>
</protein>
<evidence type="ECO:0000313" key="3">
    <source>
        <dbReference type="EMBL" id="CAF3712598.1"/>
    </source>
</evidence>
<accession>A0A818VBI8</accession>
<feature type="region of interest" description="Disordered" evidence="1">
    <location>
        <begin position="139"/>
        <end position="161"/>
    </location>
</feature>
<comment type="caution">
    <text evidence="3">The sequence shown here is derived from an EMBL/GenBank/DDBJ whole genome shotgun (WGS) entry which is preliminary data.</text>
</comment>
<name>A0A818VBI8_9BILA</name>
<gene>
    <name evidence="3" type="ORF">FME351_LOCUS28506</name>
</gene>
<feature type="compositionally biased region" description="Low complexity" evidence="1">
    <location>
        <begin position="149"/>
        <end position="161"/>
    </location>
</feature>
<proteinExistence type="predicted"/>
<keyword evidence="2" id="KW-1133">Transmembrane helix</keyword>
<feature type="compositionally biased region" description="Basic residues" evidence="1">
    <location>
        <begin position="549"/>
        <end position="561"/>
    </location>
</feature>
<feature type="region of interest" description="Disordered" evidence="1">
    <location>
        <begin position="475"/>
        <end position="495"/>
    </location>
</feature>
<evidence type="ECO:0000256" key="2">
    <source>
        <dbReference type="SAM" id="Phobius"/>
    </source>
</evidence>
<dbReference type="AlphaFoldDB" id="A0A818VBI8"/>
<feature type="region of interest" description="Disordered" evidence="1">
    <location>
        <begin position="183"/>
        <end position="209"/>
    </location>
</feature>
<feature type="transmembrane region" description="Helical" evidence="2">
    <location>
        <begin position="224"/>
        <end position="257"/>
    </location>
</feature>
<reference evidence="3" key="1">
    <citation type="submission" date="2021-02" db="EMBL/GenBank/DDBJ databases">
        <authorList>
            <person name="Nowell W R."/>
        </authorList>
    </citation>
    <scope>NUCLEOTIDE SEQUENCE</scope>
</reference>
<evidence type="ECO:0000313" key="4">
    <source>
        <dbReference type="Proteomes" id="UP000663869"/>
    </source>
</evidence>
<feature type="region of interest" description="Disordered" evidence="1">
    <location>
        <begin position="549"/>
        <end position="568"/>
    </location>
</feature>
<dbReference type="Proteomes" id="UP000663869">
    <property type="component" value="Unassembled WGS sequence"/>
</dbReference>
<keyword evidence="2" id="KW-0812">Transmembrane</keyword>
<organism evidence="3 4">
    <name type="scientific">Rotaria socialis</name>
    <dbReference type="NCBI Taxonomy" id="392032"/>
    <lineage>
        <taxon>Eukaryota</taxon>
        <taxon>Metazoa</taxon>
        <taxon>Spiralia</taxon>
        <taxon>Gnathifera</taxon>
        <taxon>Rotifera</taxon>
        <taxon>Eurotatoria</taxon>
        <taxon>Bdelloidea</taxon>
        <taxon>Philodinida</taxon>
        <taxon>Philodinidae</taxon>
        <taxon>Rotaria</taxon>
    </lineage>
</organism>